<dbReference type="OrthoDB" id="9789603at2"/>
<dbReference type="GO" id="GO:0016747">
    <property type="term" value="F:acyltransferase activity, transferring groups other than amino-acyl groups"/>
    <property type="evidence" value="ECO:0007669"/>
    <property type="project" value="InterPro"/>
</dbReference>
<keyword evidence="2" id="KW-0012">Acyltransferase</keyword>
<dbReference type="InterPro" id="IPR016181">
    <property type="entry name" value="Acyl_CoA_acyltransferase"/>
</dbReference>
<dbReference type="PANTHER" id="PTHR43072:SF23">
    <property type="entry name" value="UPF0039 PROTEIN C11D3.02C"/>
    <property type="match status" value="1"/>
</dbReference>
<sequence>MYSFRLARKSDLAEIVRLLADDDLGSAREVVSDPIDARYLSAFAAIEADANQMLAVASDADDQVVGCLHLSFIPGLSRAGMWRGQIESVRIARDFRGSGLGSEFIEWAIAQCVERGCGIVQLTSDKARTDSIRFYEKLGFLASHEGLKRSL</sequence>
<dbReference type="AlphaFoldDB" id="A0A060I080"/>
<dbReference type="KEGG" id="rei:IE4771_CH00137"/>
<feature type="domain" description="N-acetyltransferase" evidence="3">
    <location>
        <begin position="2"/>
        <end position="151"/>
    </location>
</feature>
<dbReference type="Proteomes" id="UP000027180">
    <property type="component" value="Chromosome"/>
</dbReference>
<dbReference type="Gene3D" id="3.40.630.30">
    <property type="match status" value="1"/>
</dbReference>
<dbReference type="PANTHER" id="PTHR43072">
    <property type="entry name" value="N-ACETYLTRANSFERASE"/>
    <property type="match status" value="1"/>
</dbReference>
<dbReference type="RefSeq" id="WP_038686065.1">
    <property type="nucleotide sequence ID" value="NZ_CP006986.1"/>
</dbReference>
<evidence type="ECO:0000256" key="2">
    <source>
        <dbReference type="ARBA" id="ARBA00023315"/>
    </source>
</evidence>
<keyword evidence="1" id="KW-0808">Transferase</keyword>
<evidence type="ECO:0000313" key="5">
    <source>
        <dbReference type="Proteomes" id="UP000027180"/>
    </source>
</evidence>
<accession>A0A060I080</accession>
<evidence type="ECO:0000259" key="3">
    <source>
        <dbReference type="PROSITE" id="PS51186"/>
    </source>
</evidence>
<protein>
    <submittedName>
        <fullName evidence="4">GCN5-related N-acetyltransferase protein</fullName>
    </submittedName>
</protein>
<name>A0A060I080_RHIET</name>
<dbReference type="InterPro" id="IPR000182">
    <property type="entry name" value="GNAT_dom"/>
</dbReference>
<dbReference type="SUPFAM" id="SSF55729">
    <property type="entry name" value="Acyl-CoA N-acyltransferases (Nat)"/>
    <property type="match status" value="1"/>
</dbReference>
<reference evidence="4 5" key="1">
    <citation type="submission" date="2013-12" db="EMBL/GenBank/DDBJ databases">
        <title>Complete genome sequence of Rhizobium etli bv. mimosae IE4771.</title>
        <authorList>
            <person name="Bustos P."/>
            <person name="Santamaria R.I."/>
            <person name="Lozano L."/>
            <person name="Ormeno-Orrillo E."/>
            <person name="Rogel M.A."/>
            <person name="Romero D."/>
            <person name="Cevallos M.A."/>
            <person name="Martinez-Romero E."/>
            <person name="Gonzalez V."/>
        </authorList>
    </citation>
    <scope>NUCLEOTIDE SEQUENCE [LARGE SCALE GENOMIC DNA]</scope>
    <source>
        <strain evidence="4 5">IE4771</strain>
    </source>
</reference>
<dbReference type="HOGENOM" id="CLU_013985_34_6_5"/>
<dbReference type="PROSITE" id="PS51186">
    <property type="entry name" value="GNAT"/>
    <property type="match status" value="1"/>
</dbReference>
<evidence type="ECO:0000256" key="1">
    <source>
        <dbReference type="ARBA" id="ARBA00022679"/>
    </source>
</evidence>
<gene>
    <name evidence="4" type="ORF">IE4771_CH00137</name>
</gene>
<proteinExistence type="predicted"/>
<dbReference type="Pfam" id="PF00583">
    <property type="entry name" value="Acetyltransf_1"/>
    <property type="match status" value="1"/>
</dbReference>
<evidence type="ECO:0000313" key="4">
    <source>
        <dbReference type="EMBL" id="AIC25310.1"/>
    </source>
</evidence>
<dbReference type="EMBL" id="CP006986">
    <property type="protein sequence ID" value="AIC25310.1"/>
    <property type="molecule type" value="Genomic_DNA"/>
</dbReference>
<dbReference type="CDD" id="cd04301">
    <property type="entry name" value="NAT_SF"/>
    <property type="match status" value="1"/>
</dbReference>
<organism evidence="4 5">
    <name type="scientific">Rhizobium etli bv. mimosae str. IE4771</name>
    <dbReference type="NCBI Taxonomy" id="1432050"/>
    <lineage>
        <taxon>Bacteria</taxon>
        <taxon>Pseudomonadati</taxon>
        <taxon>Pseudomonadota</taxon>
        <taxon>Alphaproteobacteria</taxon>
        <taxon>Hyphomicrobiales</taxon>
        <taxon>Rhizobiaceae</taxon>
        <taxon>Rhizobium/Agrobacterium group</taxon>
        <taxon>Rhizobium</taxon>
    </lineage>
</organism>